<sequence length="205" mass="22004">MTRLAFEAAGPSLASIIKCEPGFLCRGDEGEGERRRTTPCPGVLSRKQPPRRSPGGEAADHAPPSPICGPPSPTRRQEGSSTARPSSWSPPWSSSPVAGSLRRSVRTSVLPRCPVPPSEPQVPVSAPLCRPAQGRRPGKAQSPGPPIGPSRPRCEGWSAARTRLDHLPRPDPREGPFSTLSCQRQTLTILQSPDFPRGNFYSKLP</sequence>
<dbReference type="RefSeq" id="XP_020836186.1">
    <property type="nucleotide sequence ID" value="XM_020980527.1"/>
</dbReference>
<gene>
    <name evidence="3" type="primary">PANO1</name>
</gene>
<name>A0A6P5JWD5_PHACI</name>
<organism evidence="2 3">
    <name type="scientific">Phascolarctos cinereus</name>
    <name type="common">Koala</name>
    <dbReference type="NCBI Taxonomy" id="38626"/>
    <lineage>
        <taxon>Eukaryota</taxon>
        <taxon>Metazoa</taxon>
        <taxon>Chordata</taxon>
        <taxon>Craniata</taxon>
        <taxon>Vertebrata</taxon>
        <taxon>Euteleostomi</taxon>
        <taxon>Mammalia</taxon>
        <taxon>Metatheria</taxon>
        <taxon>Diprotodontia</taxon>
        <taxon>Phascolarctidae</taxon>
        <taxon>Phascolarctos</taxon>
    </lineage>
</organism>
<dbReference type="KEGG" id="pcw:110204287"/>
<feature type="compositionally biased region" description="Low complexity" evidence="1">
    <location>
        <begin position="85"/>
        <end position="96"/>
    </location>
</feature>
<feature type="compositionally biased region" description="Basic and acidic residues" evidence="1">
    <location>
        <begin position="162"/>
        <end position="174"/>
    </location>
</feature>
<dbReference type="Proteomes" id="UP000515140">
    <property type="component" value="Unplaced"/>
</dbReference>
<feature type="region of interest" description="Disordered" evidence="1">
    <location>
        <begin position="23"/>
        <end position="182"/>
    </location>
</feature>
<accession>A0A6P5JWD5</accession>
<keyword evidence="2" id="KW-1185">Reference proteome</keyword>
<reference evidence="3" key="1">
    <citation type="submission" date="2025-08" db="UniProtKB">
        <authorList>
            <consortium name="RefSeq"/>
        </authorList>
    </citation>
    <scope>IDENTIFICATION</scope>
    <source>
        <tissue evidence="3">Spleen</tissue>
    </source>
</reference>
<feature type="compositionally biased region" description="Pro residues" evidence="1">
    <location>
        <begin position="63"/>
        <end position="73"/>
    </location>
</feature>
<evidence type="ECO:0000256" key="1">
    <source>
        <dbReference type="SAM" id="MobiDB-lite"/>
    </source>
</evidence>
<evidence type="ECO:0000313" key="3">
    <source>
        <dbReference type="RefSeq" id="XP_020836186.1"/>
    </source>
</evidence>
<dbReference type="CTD" id="101927423"/>
<dbReference type="AlphaFoldDB" id="A0A6P5JWD5"/>
<evidence type="ECO:0000313" key="2">
    <source>
        <dbReference type="Proteomes" id="UP000515140"/>
    </source>
</evidence>
<feature type="compositionally biased region" description="Basic and acidic residues" evidence="1">
    <location>
        <begin position="26"/>
        <end position="36"/>
    </location>
</feature>
<dbReference type="FunCoup" id="A0A6P5JWD5">
    <property type="interactions" value="1"/>
</dbReference>
<protein>
    <submittedName>
        <fullName evidence="3">Proapoptotic nucleolar protein 1 isoform X1</fullName>
    </submittedName>
</protein>
<proteinExistence type="predicted"/>
<dbReference type="InParanoid" id="A0A6P5JWD5"/>
<dbReference type="GeneID" id="110204287"/>